<dbReference type="AlphaFoldDB" id="A0AA95H5Z1"/>
<dbReference type="PRINTS" id="PR00455">
    <property type="entry name" value="HTHTETR"/>
</dbReference>
<accession>A0AA95H5Z1</accession>
<dbReference type="SUPFAM" id="SSF46689">
    <property type="entry name" value="Homeodomain-like"/>
    <property type="match status" value="1"/>
</dbReference>
<dbReference type="KEGG" id="tdu:QJT80_10120"/>
<reference evidence="6" key="1">
    <citation type="journal article" date="2023" name="Int. J. Mol. Sci.">
        <title>Metagenomics Revealed a New Genus 'Candidatus Thiocaldithrix dubininis' gen. nov., sp. nov. and a New Species 'Candidatus Thiothrix putei' sp. nov. in the Family Thiotrichaceae, Some Members of Which Have Traits of Both Na+- and H+-Motive Energetics.</title>
        <authorList>
            <person name="Ravin N.V."/>
            <person name="Muntyan M.S."/>
            <person name="Smolyakov D.D."/>
            <person name="Rudenko T.S."/>
            <person name="Beletsky A.V."/>
            <person name="Mardanov A.V."/>
            <person name="Grabovich M.Y."/>
        </authorList>
    </citation>
    <scope>NUCLEOTIDE SEQUENCE</scope>
    <source>
        <strain evidence="6">GKL-01</strain>
    </source>
</reference>
<sequence>MQIRATNPEDKELRRETILDAAEQLWLSQPERMANVAEIATVAGLAKGTVYLYFRSKEELFLALHQRHVEDFFQRVLDRAQQPASMTMEDMLPILKAFLLATPAFLPLASLCHGLMERHLPLEVAFAFEEHIHAILNVLVTALQTHFPLMTQAVMLQSYALMLGLWQLLRPTPLKQLMKERELICACTDDYWFMLEHALRALWRGALTPEEQNDANNPPSLPIPITQP</sequence>
<evidence type="ECO:0000256" key="1">
    <source>
        <dbReference type="ARBA" id="ARBA00023015"/>
    </source>
</evidence>
<dbReference type="PANTHER" id="PTHR30055">
    <property type="entry name" value="HTH-TYPE TRANSCRIPTIONAL REGULATOR RUTR"/>
    <property type="match status" value="1"/>
</dbReference>
<evidence type="ECO:0000259" key="5">
    <source>
        <dbReference type="PROSITE" id="PS50977"/>
    </source>
</evidence>
<feature type="DNA-binding region" description="H-T-H motif" evidence="4">
    <location>
        <begin position="35"/>
        <end position="54"/>
    </location>
</feature>
<dbReference type="InterPro" id="IPR050109">
    <property type="entry name" value="HTH-type_TetR-like_transc_reg"/>
</dbReference>
<name>A0AA95H5Z1_9GAMM</name>
<keyword evidence="1" id="KW-0805">Transcription regulation</keyword>
<dbReference type="EMBL" id="CP124755">
    <property type="protein sequence ID" value="WGZ89858.1"/>
    <property type="molecule type" value="Genomic_DNA"/>
</dbReference>
<dbReference type="InterPro" id="IPR001647">
    <property type="entry name" value="HTH_TetR"/>
</dbReference>
<dbReference type="PANTHER" id="PTHR30055:SF234">
    <property type="entry name" value="HTH-TYPE TRANSCRIPTIONAL REGULATOR BETI"/>
    <property type="match status" value="1"/>
</dbReference>
<evidence type="ECO:0000256" key="3">
    <source>
        <dbReference type="ARBA" id="ARBA00023163"/>
    </source>
</evidence>
<reference evidence="6" key="2">
    <citation type="submission" date="2023-04" db="EMBL/GenBank/DDBJ databases">
        <authorList>
            <person name="Beletskiy A.V."/>
            <person name="Mardanov A.V."/>
            <person name="Ravin N.V."/>
        </authorList>
    </citation>
    <scope>NUCLEOTIDE SEQUENCE</scope>
    <source>
        <strain evidence="6">GKL-01</strain>
    </source>
</reference>
<protein>
    <submittedName>
        <fullName evidence="6">TetR/AcrR family transcriptional regulator</fullName>
    </submittedName>
</protein>
<dbReference type="InterPro" id="IPR041483">
    <property type="entry name" value="TetR_C_34"/>
</dbReference>
<dbReference type="GO" id="GO:0003700">
    <property type="term" value="F:DNA-binding transcription factor activity"/>
    <property type="evidence" value="ECO:0007669"/>
    <property type="project" value="TreeGrafter"/>
</dbReference>
<dbReference type="Pfam" id="PF17929">
    <property type="entry name" value="TetR_C_34"/>
    <property type="match status" value="1"/>
</dbReference>
<keyword evidence="3" id="KW-0804">Transcription</keyword>
<dbReference type="Gene3D" id="1.10.357.10">
    <property type="entry name" value="Tetracycline Repressor, domain 2"/>
    <property type="match status" value="1"/>
</dbReference>
<evidence type="ECO:0000256" key="4">
    <source>
        <dbReference type="PROSITE-ProRule" id="PRU00335"/>
    </source>
</evidence>
<dbReference type="PROSITE" id="PS50977">
    <property type="entry name" value="HTH_TETR_2"/>
    <property type="match status" value="1"/>
</dbReference>
<keyword evidence="2 4" id="KW-0238">DNA-binding</keyword>
<feature type="domain" description="HTH tetR-type" evidence="5">
    <location>
        <begin position="12"/>
        <end position="72"/>
    </location>
</feature>
<dbReference type="InterPro" id="IPR009057">
    <property type="entry name" value="Homeodomain-like_sf"/>
</dbReference>
<dbReference type="Proteomes" id="UP001300672">
    <property type="component" value="Chromosome"/>
</dbReference>
<evidence type="ECO:0000313" key="6">
    <source>
        <dbReference type="EMBL" id="WGZ89858.1"/>
    </source>
</evidence>
<dbReference type="GO" id="GO:0000976">
    <property type="term" value="F:transcription cis-regulatory region binding"/>
    <property type="evidence" value="ECO:0007669"/>
    <property type="project" value="TreeGrafter"/>
</dbReference>
<gene>
    <name evidence="6" type="ORF">QJT80_10120</name>
</gene>
<organism evidence="6">
    <name type="scientific">Candidatus Thiocaldithrix dubininis</name>
    <dbReference type="NCBI Taxonomy" id="3080823"/>
    <lineage>
        <taxon>Bacteria</taxon>
        <taxon>Pseudomonadati</taxon>
        <taxon>Pseudomonadota</taxon>
        <taxon>Gammaproteobacteria</taxon>
        <taxon>Thiotrichales</taxon>
        <taxon>Thiotrichaceae</taxon>
        <taxon>Candidatus Thiocaldithrix</taxon>
    </lineage>
</organism>
<proteinExistence type="predicted"/>
<evidence type="ECO:0000256" key="2">
    <source>
        <dbReference type="ARBA" id="ARBA00023125"/>
    </source>
</evidence>
<dbReference type="Pfam" id="PF00440">
    <property type="entry name" value="TetR_N"/>
    <property type="match status" value="1"/>
</dbReference>